<feature type="transmembrane region" description="Helical" evidence="10">
    <location>
        <begin position="297"/>
        <end position="316"/>
    </location>
</feature>
<comment type="subcellular location">
    <subcellularLocation>
        <location evidence="1">Cell membrane</location>
        <topology evidence="1">Multi-pass membrane protein</topology>
    </subcellularLocation>
</comment>
<dbReference type="PRINTS" id="PR00171">
    <property type="entry name" value="SUGRTRNSPORT"/>
</dbReference>
<evidence type="ECO:0000313" key="13">
    <source>
        <dbReference type="Proteomes" id="UP000438699"/>
    </source>
</evidence>
<comment type="caution">
    <text evidence="12">The sequence shown here is derived from an EMBL/GenBank/DDBJ whole genome shotgun (WGS) entry which is preliminary data.</text>
</comment>
<reference evidence="12 13" key="1">
    <citation type="journal article" date="2017" name="Int. J. Syst. Evol. Microbiol.">
        <title>Desulfovibrio senegalensis sp. nov., a mesophilic sulfate reducer isolated from marine sediment.</title>
        <authorList>
            <person name="Thioye A."/>
            <person name="Gam Z.B.A."/>
            <person name="Mbengue M."/>
            <person name="Cayol J.L."/>
            <person name="Joseph-Bartoli M."/>
            <person name="Toure-Kane C."/>
            <person name="Labat M."/>
        </authorList>
    </citation>
    <scope>NUCLEOTIDE SEQUENCE [LARGE SCALE GENOMIC DNA]</scope>
    <source>
        <strain evidence="12 13">DSM 101509</strain>
    </source>
</reference>
<dbReference type="PANTHER" id="PTHR48023">
    <property type="entry name" value="D-XYLOSE-PROTON SYMPORTER-LIKE 2"/>
    <property type="match status" value="1"/>
</dbReference>
<keyword evidence="6 10" id="KW-0812">Transmembrane</keyword>
<dbReference type="InterPro" id="IPR003663">
    <property type="entry name" value="Sugar/inositol_transpt"/>
</dbReference>
<keyword evidence="4" id="KW-1003">Cell membrane</keyword>
<feature type="transmembrane region" description="Helical" evidence="10">
    <location>
        <begin position="41"/>
        <end position="60"/>
    </location>
</feature>
<evidence type="ECO:0000256" key="6">
    <source>
        <dbReference type="ARBA" id="ARBA00022692"/>
    </source>
</evidence>
<keyword evidence="3 9" id="KW-0813">Transport</keyword>
<dbReference type="OrthoDB" id="5368493at2"/>
<dbReference type="Gene3D" id="1.20.1250.20">
    <property type="entry name" value="MFS general substrate transporter like domains"/>
    <property type="match status" value="2"/>
</dbReference>
<comment type="similarity">
    <text evidence="2 9">Belongs to the major facilitator superfamily. Sugar transporter (TC 2.A.1.1) family.</text>
</comment>
<dbReference type="InterPro" id="IPR050820">
    <property type="entry name" value="MFS_Sugar_Transporter"/>
</dbReference>
<evidence type="ECO:0000313" key="12">
    <source>
        <dbReference type="EMBL" id="KAB1443842.1"/>
    </source>
</evidence>
<dbReference type="InterPro" id="IPR020846">
    <property type="entry name" value="MFS_dom"/>
</dbReference>
<feature type="transmembrane region" description="Helical" evidence="10">
    <location>
        <begin position="67"/>
        <end position="87"/>
    </location>
</feature>
<feature type="transmembrane region" description="Helical" evidence="10">
    <location>
        <begin position="93"/>
        <end position="114"/>
    </location>
</feature>
<dbReference type="PROSITE" id="PS00217">
    <property type="entry name" value="SUGAR_TRANSPORT_2"/>
    <property type="match status" value="1"/>
</dbReference>
<feature type="transmembrane region" description="Helical" evidence="10">
    <location>
        <begin position="154"/>
        <end position="176"/>
    </location>
</feature>
<keyword evidence="5" id="KW-0762">Sugar transport</keyword>
<evidence type="ECO:0000256" key="10">
    <source>
        <dbReference type="SAM" id="Phobius"/>
    </source>
</evidence>
<evidence type="ECO:0000256" key="2">
    <source>
        <dbReference type="ARBA" id="ARBA00010992"/>
    </source>
</evidence>
<dbReference type="InterPro" id="IPR005828">
    <property type="entry name" value="MFS_sugar_transport-like"/>
</dbReference>
<name>A0A6N6N6M9_9BACT</name>
<dbReference type="GO" id="GO:1904659">
    <property type="term" value="P:D-glucose transmembrane transport"/>
    <property type="evidence" value="ECO:0007669"/>
    <property type="project" value="TreeGrafter"/>
</dbReference>
<evidence type="ECO:0000256" key="3">
    <source>
        <dbReference type="ARBA" id="ARBA00022448"/>
    </source>
</evidence>
<dbReference type="GO" id="GO:0022857">
    <property type="term" value="F:transmembrane transporter activity"/>
    <property type="evidence" value="ECO:0007669"/>
    <property type="project" value="InterPro"/>
</dbReference>
<dbReference type="PANTHER" id="PTHR48023:SF4">
    <property type="entry name" value="D-XYLOSE-PROTON SYMPORTER-LIKE 2"/>
    <property type="match status" value="1"/>
</dbReference>
<feature type="transmembrane region" description="Helical" evidence="10">
    <location>
        <begin position="394"/>
        <end position="415"/>
    </location>
</feature>
<evidence type="ECO:0000256" key="7">
    <source>
        <dbReference type="ARBA" id="ARBA00022989"/>
    </source>
</evidence>
<evidence type="ECO:0000256" key="5">
    <source>
        <dbReference type="ARBA" id="ARBA00022597"/>
    </source>
</evidence>
<evidence type="ECO:0000256" key="4">
    <source>
        <dbReference type="ARBA" id="ARBA00022475"/>
    </source>
</evidence>
<gene>
    <name evidence="12" type="ORF">F8A88_01330</name>
</gene>
<evidence type="ECO:0000256" key="8">
    <source>
        <dbReference type="ARBA" id="ARBA00023136"/>
    </source>
</evidence>
<feature type="transmembrane region" description="Helical" evidence="10">
    <location>
        <begin position="265"/>
        <end position="285"/>
    </location>
</feature>
<keyword evidence="7 10" id="KW-1133">Transmembrane helix</keyword>
<keyword evidence="8 10" id="KW-0472">Membrane</keyword>
<evidence type="ECO:0000256" key="9">
    <source>
        <dbReference type="RuleBase" id="RU003346"/>
    </source>
</evidence>
<dbReference type="InterPro" id="IPR005829">
    <property type="entry name" value="Sugar_transporter_CS"/>
</dbReference>
<dbReference type="Proteomes" id="UP000438699">
    <property type="component" value="Unassembled WGS sequence"/>
</dbReference>
<evidence type="ECO:0000256" key="1">
    <source>
        <dbReference type="ARBA" id="ARBA00004651"/>
    </source>
</evidence>
<evidence type="ECO:0000259" key="11">
    <source>
        <dbReference type="PROSITE" id="PS50850"/>
    </source>
</evidence>
<sequence>MAAGVAATGGLLFGFDTGVISGAILQIVREFHFSPVQEEVVIGAVLAGCILGAASGGLLADRFGRKAVIMGTALVFGLGTLMCVAAGSMHMLIVGRLVVGLGIGTASFAVPLYLSEISPPDKRGALVSLNQLMITIGIVVSYCVDGIFSGQAHGWRWMFLAGLFPALVLGTGMLFLPCSPRWLAARGHANKAKDALKRLGQESSLVHEDEAEQNTGSLRELMSPRLRPVMLVGIGIMFVQQFTGINTVIYYAPTIFKKAGFASDAAAIWATVGVGMVNVLMTIAAVRLLDRIGRKPLLSAGLFFMTLALLSLAGAFRFQHLLAGSMKWVAVGALVVYIAAFAVSLGPIGWLLISEIYPLNVRGTAMSIATLSNWGFNCIVAMTFLSLVEAVQPWGAFALYAGIGAAGWFFCRFFVPETKGISLENIEADLWAGRPVVKLGTTSG</sequence>
<dbReference type="FunFam" id="1.20.1250.20:FF:000218">
    <property type="entry name" value="facilitated trehalose transporter Tret1"/>
    <property type="match status" value="1"/>
</dbReference>
<organism evidence="12 13">
    <name type="scientific">Pseudodesulfovibrio senegalensis</name>
    <dbReference type="NCBI Taxonomy" id="1721087"/>
    <lineage>
        <taxon>Bacteria</taxon>
        <taxon>Pseudomonadati</taxon>
        <taxon>Thermodesulfobacteriota</taxon>
        <taxon>Desulfovibrionia</taxon>
        <taxon>Desulfovibrionales</taxon>
        <taxon>Desulfovibrionaceae</taxon>
    </lineage>
</organism>
<feature type="transmembrane region" description="Helical" evidence="10">
    <location>
        <begin position="126"/>
        <end position="148"/>
    </location>
</feature>
<dbReference type="SUPFAM" id="SSF103473">
    <property type="entry name" value="MFS general substrate transporter"/>
    <property type="match status" value="1"/>
</dbReference>
<protein>
    <submittedName>
        <fullName evidence="12">Sugar porter family MFS transporter</fullName>
    </submittedName>
</protein>
<feature type="transmembrane region" description="Helical" evidence="10">
    <location>
        <begin position="365"/>
        <end position="388"/>
    </location>
</feature>
<dbReference type="Pfam" id="PF00083">
    <property type="entry name" value="Sugar_tr"/>
    <property type="match status" value="1"/>
</dbReference>
<dbReference type="InterPro" id="IPR036259">
    <property type="entry name" value="MFS_trans_sf"/>
</dbReference>
<feature type="transmembrane region" description="Helical" evidence="10">
    <location>
        <begin position="328"/>
        <end position="353"/>
    </location>
</feature>
<dbReference type="GO" id="GO:0005886">
    <property type="term" value="C:plasma membrane"/>
    <property type="evidence" value="ECO:0007669"/>
    <property type="project" value="UniProtKB-SubCell"/>
</dbReference>
<accession>A0A6N6N6M9</accession>
<feature type="transmembrane region" description="Helical" evidence="10">
    <location>
        <begin position="229"/>
        <end position="253"/>
    </location>
</feature>
<feature type="domain" description="Major facilitator superfamily (MFS) profile" evidence="11">
    <location>
        <begin position="2"/>
        <end position="419"/>
    </location>
</feature>
<dbReference type="NCBIfam" id="TIGR00879">
    <property type="entry name" value="SP"/>
    <property type="match status" value="1"/>
</dbReference>
<dbReference type="PROSITE" id="PS50850">
    <property type="entry name" value="MFS"/>
    <property type="match status" value="1"/>
</dbReference>
<dbReference type="PROSITE" id="PS00216">
    <property type="entry name" value="SUGAR_TRANSPORT_1"/>
    <property type="match status" value="2"/>
</dbReference>
<dbReference type="EMBL" id="WAIE01000001">
    <property type="protein sequence ID" value="KAB1443842.1"/>
    <property type="molecule type" value="Genomic_DNA"/>
</dbReference>
<proteinExistence type="inferred from homology"/>
<dbReference type="AlphaFoldDB" id="A0A6N6N6M9"/>
<keyword evidence="13" id="KW-1185">Reference proteome</keyword>